<reference evidence="7 8" key="1">
    <citation type="submission" date="2014-02" db="EMBL/GenBank/DDBJ databases">
        <title>Genome sequence of Brachybacterium phenoliresistens strain W13A50.</title>
        <authorList>
            <person name="Wang X."/>
        </authorList>
    </citation>
    <scope>NUCLEOTIDE SEQUENCE [LARGE SCALE GENOMIC DNA]</scope>
    <source>
        <strain evidence="7 8">W13A50</strain>
    </source>
</reference>
<dbReference type="InterPro" id="IPR006139">
    <property type="entry name" value="D-isomer_2_OHA_DH_cat_dom"/>
</dbReference>
<organism evidence="7 8">
    <name type="scientific">Brachybacterium phenoliresistens</name>
    <dbReference type="NCBI Taxonomy" id="396014"/>
    <lineage>
        <taxon>Bacteria</taxon>
        <taxon>Bacillati</taxon>
        <taxon>Actinomycetota</taxon>
        <taxon>Actinomycetes</taxon>
        <taxon>Micrococcales</taxon>
        <taxon>Dermabacteraceae</taxon>
        <taxon>Brachybacterium</taxon>
    </lineage>
</organism>
<dbReference type="Gene3D" id="3.40.50.720">
    <property type="entry name" value="NAD(P)-binding Rossmann-like Domain"/>
    <property type="match status" value="2"/>
</dbReference>
<dbReference type="PATRIC" id="fig|396014.3.peg.3511"/>
<evidence type="ECO:0000256" key="4">
    <source>
        <dbReference type="RuleBase" id="RU003719"/>
    </source>
</evidence>
<dbReference type="AlphaFoldDB" id="Z9JNU1"/>
<evidence type="ECO:0000256" key="2">
    <source>
        <dbReference type="ARBA" id="ARBA00023002"/>
    </source>
</evidence>
<evidence type="ECO:0000313" key="7">
    <source>
        <dbReference type="EMBL" id="EWS79673.1"/>
    </source>
</evidence>
<dbReference type="SUPFAM" id="SSF51735">
    <property type="entry name" value="NAD(P)-binding Rossmann-fold domains"/>
    <property type="match status" value="1"/>
</dbReference>
<dbReference type="OrthoDB" id="4324715at2"/>
<dbReference type="GO" id="GO:0016616">
    <property type="term" value="F:oxidoreductase activity, acting on the CH-OH group of donors, NAD or NADP as acceptor"/>
    <property type="evidence" value="ECO:0007669"/>
    <property type="project" value="InterPro"/>
</dbReference>
<name>Z9JNU1_9MICO</name>
<dbReference type="STRING" id="396014.BF93_10095"/>
<feature type="domain" description="D-isomer specific 2-hydroxyacid dehydrogenase catalytic" evidence="5">
    <location>
        <begin position="54"/>
        <end position="330"/>
    </location>
</feature>
<evidence type="ECO:0000259" key="6">
    <source>
        <dbReference type="Pfam" id="PF02826"/>
    </source>
</evidence>
<comment type="caution">
    <text evidence="7">The sequence shown here is derived from an EMBL/GenBank/DDBJ whole genome shotgun (WGS) entry which is preliminary data.</text>
</comment>
<dbReference type="Pfam" id="PF02826">
    <property type="entry name" value="2-Hacid_dh_C"/>
    <property type="match status" value="1"/>
</dbReference>
<dbReference type="CDD" id="cd12167">
    <property type="entry name" value="2-Hacid_dh_8"/>
    <property type="match status" value="1"/>
</dbReference>
<dbReference type="InterPro" id="IPR006140">
    <property type="entry name" value="D-isomer_DH_NAD-bd"/>
</dbReference>
<feature type="domain" description="D-isomer specific 2-hydroxyacid dehydrogenase NAD-binding" evidence="6">
    <location>
        <begin position="147"/>
        <end position="299"/>
    </location>
</feature>
<dbReference type="SUPFAM" id="SSF52283">
    <property type="entry name" value="Formate/glycerate dehydrogenase catalytic domain-like"/>
    <property type="match status" value="1"/>
</dbReference>
<evidence type="ECO:0000256" key="3">
    <source>
        <dbReference type="ARBA" id="ARBA00023027"/>
    </source>
</evidence>
<keyword evidence="3" id="KW-0520">NAD</keyword>
<protein>
    <submittedName>
        <fullName evidence="7">2-hydroxyacid dehydrogenase</fullName>
    </submittedName>
</protein>
<dbReference type="eggNOG" id="COG0111">
    <property type="taxonomic scope" value="Bacteria"/>
</dbReference>
<dbReference type="PANTHER" id="PTHR42789:SF1">
    <property type="entry name" value="D-ISOMER SPECIFIC 2-HYDROXYACID DEHYDROGENASE FAMILY PROTEIN (AFU_ORTHOLOGUE AFUA_6G10090)"/>
    <property type="match status" value="1"/>
</dbReference>
<proteinExistence type="inferred from homology"/>
<dbReference type="EMBL" id="JDYK01000027">
    <property type="protein sequence ID" value="EWS79673.1"/>
    <property type="molecule type" value="Genomic_DNA"/>
</dbReference>
<dbReference type="RefSeq" id="WP_038374474.1">
    <property type="nucleotide sequence ID" value="NZ_BAAAOW010000009.1"/>
</dbReference>
<accession>Z9JNU1</accession>
<dbReference type="InterPro" id="IPR036291">
    <property type="entry name" value="NAD(P)-bd_dom_sf"/>
</dbReference>
<evidence type="ECO:0000259" key="5">
    <source>
        <dbReference type="Pfam" id="PF00389"/>
    </source>
</evidence>
<keyword evidence="8" id="KW-1185">Reference proteome</keyword>
<dbReference type="Pfam" id="PF00389">
    <property type="entry name" value="2-Hacid_dh"/>
    <property type="match status" value="1"/>
</dbReference>
<gene>
    <name evidence="7" type="ORF">BF93_10095</name>
</gene>
<comment type="similarity">
    <text evidence="1 4">Belongs to the D-isomer specific 2-hydroxyacid dehydrogenase family.</text>
</comment>
<evidence type="ECO:0000313" key="8">
    <source>
        <dbReference type="Proteomes" id="UP000023067"/>
    </source>
</evidence>
<dbReference type="GO" id="GO:0051287">
    <property type="term" value="F:NAD binding"/>
    <property type="evidence" value="ECO:0007669"/>
    <property type="project" value="InterPro"/>
</dbReference>
<dbReference type="HOGENOM" id="CLU_019796_1_3_11"/>
<evidence type="ECO:0000256" key="1">
    <source>
        <dbReference type="ARBA" id="ARBA00005854"/>
    </source>
</evidence>
<sequence length="339" mass="36106">MSHAPSPARPSALLAMSRGLPAQLMTPAQRARLEELVDLLRPDAVADLADVPPAELARVEILVTGWGAPRVDAAALARMPRLRAVVHTAGSTQHVLGPEAWDREGFVATTAAQANAVPVAEYSLAQILLAGKHRLARAAEHRRGRGTTAAWRTDTGGGNYGAVVGLIGASRIGRLVAELLRPFDLQVLIADPYVTAEDAAALGAEHVTLPELFSRSDVVSLHAPDVPSTRGMITRELLARMPDGATFINTARPALVDEDALREELVSGRISAVLDVHDALGPEDPLWDVPTVEITPHIAGSLGNELHRMAQMALEDLARIVDGRPPRHPVDPELRAITA</sequence>
<keyword evidence="2 4" id="KW-0560">Oxidoreductase</keyword>
<dbReference type="PANTHER" id="PTHR42789">
    <property type="entry name" value="D-ISOMER SPECIFIC 2-HYDROXYACID DEHYDROGENASE FAMILY PROTEIN (AFU_ORTHOLOGUE AFUA_6G10090)"/>
    <property type="match status" value="1"/>
</dbReference>
<dbReference type="InterPro" id="IPR050857">
    <property type="entry name" value="D-2-hydroxyacid_DH"/>
</dbReference>
<dbReference type="Proteomes" id="UP000023067">
    <property type="component" value="Unassembled WGS sequence"/>
</dbReference>